<name>A0A2A6BX11_PRIPA</name>
<feature type="compositionally biased region" description="Polar residues" evidence="1">
    <location>
        <begin position="97"/>
        <end position="120"/>
    </location>
</feature>
<accession>A0A2A6BX11</accession>
<sequence length="585" mass="63845">MSGGAAVQCLPCGKKLVIRDMSSHIHEHIQYFPQSCKDCDFRCVNKSALDLHTFETDHTGSACFDPYKQWLVDTINDDCRFAAKFGVDELLKRKNITGHSPTQPSLIVTPAQQHQRRTSTVVPPLPLRYVALSSSDSDDEPQQVAARPKVPAVVVKRNSGVQSRRPEPPAKEKSEADDSEPSKDSDDEEIVKLRQELNDTVKCGLCTTLEAFPKLVWTSTQCPKCPREIKSARGRISHVYNAHHTYLQPLGCPKAPCPFTSFDPHEFKKHFVESHGSGTNWKLSLGNTRLERDFPAAFAEHRRKIEAISRLLFPLDLPLRILDKAKKKGKSRGGDYDDDNLLMEISASAAAAPSKRTDARTAQKRRCSPVTVSSSSDSSDDDKPSGSKKCAAAVQKPRASVKQEIREEDQEEDSSDSSRATVAGGTVNSKKNGEVVVKKEEDVKQERTATTTTTTTVPQRSVVPPTVLRRTFPKKTSSMSPITKTSSMSPSTTGGQARHIQLMYNGRGGGWRGDRGRGGFTGGFDRGRGGGGGWTETIPLPSMKGPSDGGRSAGYGEGRGGWRGTVTRGRDGFNTASDGGYGRGR</sequence>
<dbReference type="SMART" id="SM00355">
    <property type="entry name" value="ZnF_C2H2"/>
    <property type="match status" value="4"/>
</dbReference>
<dbReference type="EnsemblMetazoa" id="PPA09116.1">
    <property type="protein sequence ID" value="PPA09116.1"/>
    <property type="gene ID" value="WBGene00098670"/>
</dbReference>
<accession>A0A8R1U9H6</accession>
<organism evidence="2 3">
    <name type="scientific">Pristionchus pacificus</name>
    <name type="common">Parasitic nematode worm</name>
    <dbReference type="NCBI Taxonomy" id="54126"/>
    <lineage>
        <taxon>Eukaryota</taxon>
        <taxon>Metazoa</taxon>
        <taxon>Ecdysozoa</taxon>
        <taxon>Nematoda</taxon>
        <taxon>Chromadorea</taxon>
        <taxon>Rhabditida</taxon>
        <taxon>Rhabditina</taxon>
        <taxon>Diplogasteromorpha</taxon>
        <taxon>Diplogasteroidea</taxon>
        <taxon>Neodiplogasteridae</taxon>
        <taxon>Pristionchus</taxon>
    </lineage>
</organism>
<keyword evidence="3" id="KW-1185">Reference proteome</keyword>
<feature type="compositionally biased region" description="Gly residues" evidence="1">
    <location>
        <begin position="547"/>
        <end position="563"/>
    </location>
</feature>
<feature type="region of interest" description="Disordered" evidence="1">
    <location>
        <begin position="474"/>
        <end position="495"/>
    </location>
</feature>
<feature type="region of interest" description="Disordered" evidence="1">
    <location>
        <begin position="522"/>
        <end position="585"/>
    </location>
</feature>
<feature type="compositionally biased region" description="Basic and acidic residues" evidence="1">
    <location>
        <begin position="164"/>
        <end position="188"/>
    </location>
</feature>
<proteinExistence type="predicted"/>
<feature type="region of interest" description="Disordered" evidence="1">
    <location>
        <begin position="349"/>
        <end position="460"/>
    </location>
</feature>
<feature type="compositionally biased region" description="Acidic residues" evidence="1">
    <location>
        <begin position="406"/>
        <end position="415"/>
    </location>
</feature>
<protein>
    <submittedName>
        <fullName evidence="2">C2H2-type domain-containing protein</fullName>
    </submittedName>
</protein>
<dbReference type="AlphaFoldDB" id="A0A2A6BX11"/>
<reference evidence="2" key="2">
    <citation type="submission" date="2022-06" db="UniProtKB">
        <authorList>
            <consortium name="EnsemblMetazoa"/>
        </authorList>
    </citation>
    <scope>IDENTIFICATION</scope>
    <source>
        <strain evidence="2">PS312</strain>
    </source>
</reference>
<feature type="compositionally biased region" description="Low complexity" evidence="1">
    <location>
        <begin position="142"/>
        <end position="157"/>
    </location>
</feature>
<feature type="compositionally biased region" description="Basic and acidic residues" evidence="1">
    <location>
        <begin position="431"/>
        <end position="447"/>
    </location>
</feature>
<dbReference type="InterPro" id="IPR013087">
    <property type="entry name" value="Znf_C2H2_type"/>
</dbReference>
<dbReference type="Proteomes" id="UP000005239">
    <property type="component" value="Unassembled WGS sequence"/>
</dbReference>
<reference evidence="3" key="1">
    <citation type="journal article" date="2008" name="Nat. Genet.">
        <title>The Pristionchus pacificus genome provides a unique perspective on nematode lifestyle and parasitism.</title>
        <authorList>
            <person name="Dieterich C."/>
            <person name="Clifton S.W."/>
            <person name="Schuster L.N."/>
            <person name="Chinwalla A."/>
            <person name="Delehaunty K."/>
            <person name="Dinkelacker I."/>
            <person name="Fulton L."/>
            <person name="Fulton R."/>
            <person name="Godfrey J."/>
            <person name="Minx P."/>
            <person name="Mitreva M."/>
            <person name="Roeseler W."/>
            <person name="Tian H."/>
            <person name="Witte H."/>
            <person name="Yang S.P."/>
            <person name="Wilson R.K."/>
            <person name="Sommer R.J."/>
        </authorList>
    </citation>
    <scope>NUCLEOTIDE SEQUENCE [LARGE SCALE GENOMIC DNA]</scope>
    <source>
        <strain evidence="3">PS312</strain>
    </source>
</reference>
<evidence type="ECO:0000313" key="3">
    <source>
        <dbReference type="Proteomes" id="UP000005239"/>
    </source>
</evidence>
<feature type="compositionally biased region" description="Gly residues" evidence="1">
    <location>
        <begin position="522"/>
        <end position="534"/>
    </location>
</feature>
<dbReference type="PROSITE" id="PS00028">
    <property type="entry name" value="ZINC_FINGER_C2H2_1"/>
    <property type="match status" value="1"/>
</dbReference>
<evidence type="ECO:0000256" key="1">
    <source>
        <dbReference type="SAM" id="MobiDB-lite"/>
    </source>
</evidence>
<feature type="region of interest" description="Disordered" evidence="1">
    <location>
        <begin position="132"/>
        <end position="188"/>
    </location>
</feature>
<feature type="region of interest" description="Disordered" evidence="1">
    <location>
        <begin position="96"/>
        <end position="120"/>
    </location>
</feature>
<gene>
    <name evidence="2" type="primary">WBGene00098670</name>
</gene>
<evidence type="ECO:0000313" key="2">
    <source>
        <dbReference type="EnsemblMetazoa" id="PPA09116.1"/>
    </source>
</evidence>